<accession>A0A0R3QM30</accession>
<dbReference type="AlphaFoldDB" id="A0A0R3QM30"/>
<reference evidence="2 3" key="2">
    <citation type="submission" date="2018-11" db="EMBL/GenBank/DDBJ databases">
        <authorList>
            <consortium name="Pathogen Informatics"/>
        </authorList>
    </citation>
    <scope>NUCLEOTIDE SEQUENCE [LARGE SCALE GENOMIC DNA]</scope>
</reference>
<evidence type="ECO:0000313" key="4">
    <source>
        <dbReference type="WBParaSite" id="BTMF_0000876501-mRNA-1"/>
    </source>
</evidence>
<keyword evidence="1" id="KW-0472">Membrane</keyword>
<gene>
    <name evidence="2" type="ORF">BTMF_LOCUS6816</name>
</gene>
<reference evidence="4" key="1">
    <citation type="submission" date="2017-02" db="UniProtKB">
        <authorList>
            <consortium name="WormBaseParasite"/>
        </authorList>
    </citation>
    <scope>IDENTIFICATION</scope>
</reference>
<evidence type="ECO:0000256" key="1">
    <source>
        <dbReference type="SAM" id="Phobius"/>
    </source>
</evidence>
<dbReference type="Proteomes" id="UP000280834">
    <property type="component" value="Unassembled WGS sequence"/>
</dbReference>
<keyword evidence="1" id="KW-0812">Transmembrane</keyword>
<feature type="transmembrane region" description="Helical" evidence="1">
    <location>
        <begin position="113"/>
        <end position="132"/>
    </location>
</feature>
<dbReference type="WBParaSite" id="BTMF_0000876501-mRNA-1">
    <property type="protein sequence ID" value="BTMF_0000876501-mRNA-1"/>
    <property type="gene ID" value="BTMF_0000876501"/>
</dbReference>
<evidence type="ECO:0000313" key="2">
    <source>
        <dbReference type="EMBL" id="VDO22750.1"/>
    </source>
</evidence>
<name>A0A0R3QM30_9BILA</name>
<proteinExistence type="predicted"/>
<keyword evidence="1" id="KW-1133">Transmembrane helix</keyword>
<sequence length="133" mass="15818">MDGAVFSLDVKTVWHRWWKQLRSFYKIKRIFHDIAKRQIIYHEDGRRFVGDKIENEQSVSSLWSTALTRSVAQDLKDRSNEDFTVSKKYSKTHLFPVSHLLQQIVSQRNVRTTFILIALNIALILLFLYIFVF</sequence>
<evidence type="ECO:0000313" key="3">
    <source>
        <dbReference type="Proteomes" id="UP000280834"/>
    </source>
</evidence>
<dbReference type="EMBL" id="UZAG01015714">
    <property type="protein sequence ID" value="VDO22750.1"/>
    <property type="molecule type" value="Genomic_DNA"/>
</dbReference>
<keyword evidence="3" id="KW-1185">Reference proteome</keyword>
<protein>
    <submittedName>
        <fullName evidence="4">PH domain-containing protein</fullName>
    </submittedName>
</protein>
<organism evidence="4">
    <name type="scientific">Brugia timori</name>
    <dbReference type="NCBI Taxonomy" id="42155"/>
    <lineage>
        <taxon>Eukaryota</taxon>
        <taxon>Metazoa</taxon>
        <taxon>Ecdysozoa</taxon>
        <taxon>Nematoda</taxon>
        <taxon>Chromadorea</taxon>
        <taxon>Rhabditida</taxon>
        <taxon>Spirurina</taxon>
        <taxon>Spiruromorpha</taxon>
        <taxon>Filarioidea</taxon>
        <taxon>Onchocercidae</taxon>
        <taxon>Brugia</taxon>
    </lineage>
</organism>